<comment type="caution">
    <text evidence="1">The sequence shown here is derived from an EMBL/GenBank/DDBJ whole genome shotgun (WGS) entry which is preliminary data.</text>
</comment>
<accession>A0ACC0ZU47</accession>
<protein>
    <submittedName>
        <fullName evidence="1">Uncharacterized protein</fullName>
    </submittedName>
</protein>
<organism evidence="1 2">
    <name type="scientific">Pistacia atlantica</name>
    <dbReference type="NCBI Taxonomy" id="434234"/>
    <lineage>
        <taxon>Eukaryota</taxon>
        <taxon>Viridiplantae</taxon>
        <taxon>Streptophyta</taxon>
        <taxon>Embryophyta</taxon>
        <taxon>Tracheophyta</taxon>
        <taxon>Spermatophyta</taxon>
        <taxon>Magnoliopsida</taxon>
        <taxon>eudicotyledons</taxon>
        <taxon>Gunneridae</taxon>
        <taxon>Pentapetalae</taxon>
        <taxon>rosids</taxon>
        <taxon>malvids</taxon>
        <taxon>Sapindales</taxon>
        <taxon>Anacardiaceae</taxon>
        <taxon>Pistacia</taxon>
    </lineage>
</organism>
<proteinExistence type="predicted"/>
<dbReference type="EMBL" id="CM047910">
    <property type="protein sequence ID" value="KAJ0075572.1"/>
    <property type="molecule type" value="Genomic_DNA"/>
</dbReference>
<name>A0ACC0ZU47_9ROSI</name>
<evidence type="ECO:0000313" key="1">
    <source>
        <dbReference type="EMBL" id="KAJ0075572.1"/>
    </source>
</evidence>
<keyword evidence="2" id="KW-1185">Reference proteome</keyword>
<gene>
    <name evidence="1" type="ORF">Patl1_34612</name>
</gene>
<sequence>MRNSFSSLKFHQNIPSTKVLKLTIIVIKQMSSVKIFTLKRLTH</sequence>
<dbReference type="Proteomes" id="UP001164250">
    <property type="component" value="Chromosome 15"/>
</dbReference>
<evidence type="ECO:0000313" key="2">
    <source>
        <dbReference type="Proteomes" id="UP001164250"/>
    </source>
</evidence>
<reference evidence="2" key="1">
    <citation type="journal article" date="2023" name="G3 (Bethesda)">
        <title>Genome assembly and association tests identify interacting loci associated with vigor, precocity, and sex in interspecific pistachio rootstocks.</title>
        <authorList>
            <person name="Palmer W."/>
            <person name="Jacygrad E."/>
            <person name="Sagayaradj S."/>
            <person name="Cavanaugh K."/>
            <person name="Han R."/>
            <person name="Bertier L."/>
            <person name="Beede B."/>
            <person name="Kafkas S."/>
            <person name="Golino D."/>
            <person name="Preece J."/>
            <person name="Michelmore R."/>
        </authorList>
    </citation>
    <scope>NUCLEOTIDE SEQUENCE [LARGE SCALE GENOMIC DNA]</scope>
</reference>